<proteinExistence type="inferred from homology"/>
<evidence type="ECO:0000256" key="6">
    <source>
        <dbReference type="ARBA" id="ARBA00023136"/>
    </source>
</evidence>
<protein>
    <recommendedName>
        <fullName evidence="7">PRA1 family protein</fullName>
    </recommendedName>
</protein>
<dbReference type="InterPro" id="IPR004895">
    <property type="entry name" value="Prenylated_rab_accept_PRA1"/>
</dbReference>
<dbReference type="AlphaFoldDB" id="A0A4S8J0N2"/>
<dbReference type="GO" id="GO:0005783">
    <property type="term" value="C:endoplasmic reticulum"/>
    <property type="evidence" value="ECO:0007669"/>
    <property type="project" value="TreeGrafter"/>
</dbReference>
<keyword evidence="6 7" id="KW-0472">Membrane</keyword>
<evidence type="ECO:0000256" key="2">
    <source>
        <dbReference type="ARBA" id="ARBA00004141"/>
    </source>
</evidence>
<dbReference type="GO" id="GO:0005794">
    <property type="term" value="C:Golgi apparatus"/>
    <property type="evidence" value="ECO:0007669"/>
    <property type="project" value="TreeGrafter"/>
</dbReference>
<sequence>MTTYETIPISTSPPGFGSLTTRCPWQELADVRALGRPAGLGDAYIRIQTNAARFSMNYVIIVLLFVFLSLLWHPLSLIVFVASMAAWLFFYFLRGEPLVVLGWVIRDRVVLMGLTVVTLVPLLKTNATANILISLSVGLLLVVVHAALRRTDYAIVEAEGPCYSAVGSAPASVQSSR</sequence>
<evidence type="ECO:0000256" key="4">
    <source>
        <dbReference type="ARBA" id="ARBA00022692"/>
    </source>
</evidence>
<dbReference type="Proteomes" id="UP000317650">
    <property type="component" value="Chromosome 10"/>
</dbReference>
<dbReference type="PANTHER" id="PTHR19317:SF2">
    <property type="entry name" value="PRA1 FAMILY PROTEIN F2"/>
    <property type="match status" value="1"/>
</dbReference>
<feature type="transmembrane region" description="Helical" evidence="7">
    <location>
        <begin position="54"/>
        <end position="71"/>
    </location>
</feature>
<dbReference type="STRING" id="52838.A0A4S8J0N2"/>
<evidence type="ECO:0000256" key="1">
    <source>
        <dbReference type="ARBA" id="ARBA00002501"/>
    </source>
</evidence>
<dbReference type="GO" id="GO:0016192">
    <property type="term" value="P:vesicle-mediated transport"/>
    <property type="evidence" value="ECO:0007669"/>
    <property type="project" value="TreeGrafter"/>
</dbReference>
<name>A0A4S8J0N2_MUSBA</name>
<keyword evidence="5 7" id="KW-1133">Transmembrane helix</keyword>
<dbReference type="GO" id="GO:0016020">
    <property type="term" value="C:membrane"/>
    <property type="evidence" value="ECO:0007669"/>
    <property type="project" value="UniProtKB-SubCell"/>
</dbReference>
<organism evidence="8 9">
    <name type="scientific">Musa balbisiana</name>
    <name type="common">Banana</name>
    <dbReference type="NCBI Taxonomy" id="52838"/>
    <lineage>
        <taxon>Eukaryota</taxon>
        <taxon>Viridiplantae</taxon>
        <taxon>Streptophyta</taxon>
        <taxon>Embryophyta</taxon>
        <taxon>Tracheophyta</taxon>
        <taxon>Spermatophyta</taxon>
        <taxon>Magnoliopsida</taxon>
        <taxon>Liliopsida</taxon>
        <taxon>Zingiberales</taxon>
        <taxon>Musaceae</taxon>
        <taxon>Musa</taxon>
    </lineage>
</organism>
<feature type="transmembrane region" description="Helical" evidence="7">
    <location>
        <begin position="129"/>
        <end position="148"/>
    </location>
</feature>
<evidence type="ECO:0000313" key="9">
    <source>
        <dbReference type="Proteomes" id="UP000317650"/>
    </source>
</evidence>
<evidence type="ECO:0000256" key="3">
    <source>
        <dbReference type="ARBA" id="ARBA00006483"/>
    </source>
</evidence>
<keyword evidence="9" id="KW-1185">Reference proteome</keyword>
<dbReference type="Pfam" id="PF03208">
    <property type="entry name" value="PRA1"/>
    <property type="match status" value="1"/>
</dbReference>
<comment type="similarity">
    <text evidence="3 7">Belongs to the PRA1 family.</text>
</comment>
<comment type="function">
    <text evidence="1 7">May be involved in both secretory and endocytic intracellular trafficking in the endosomal/prevacuolar compartments.</text>
</comment>
<comment type="subcellular location">
    <subcellularLocation>
        <location evidence="2 7">Membrane</location>
        <topology evidence="2 7">Multi-pass membrane protein</topology>
    </subcellularLocation>
</comment>
<reference evidence="8 9" key="1">
    <citation type="journal article" date="2019" name="Nat. Plants">
        <title>Genome sequencing of Musa balbisiana reveals subgenome evolution and function divergence in polyploid bananas.</title>
        <authorList>
            <person name="Yao X."/>
        </authorList>
    </citation>
    <scope>NUCLEOTIDE SEQUENCE [LARGE SCALE GENOMIC DNA]</scope>
    <source>
        <strain evidence="9">cv. DH-PKW</strain>
        <tissue evidence="8">Leaves</tissue>
    </source>
</reference>
<evidence type="ECO:0000313" key="8">
    <source>
        <dbReference type="EMBL" id="THU54795.1"/>
    </source>
</evidence>
<evidence type="ECO:0000256" key="5">
    <source>
        <dbReference type="ARBA" id="ARBA00022989"/>
    </source>
</evidence>
<dbReference type="PANTHER" id="PTHR19317">
    <property type="entry name" value="PRENYLATED RAB ACCEPTOR 1-RELATED"/>
    <property type="match status" value="1"/>
</dbReference>
<keyword evidence="4 7" id="KW-0812">Transmembrane</keyword>
<evidence type="ECO:0000256" key="7">
    <source>
        <dbReference type="RuleBase" id="RU363107"/>
    </source>
</evidence>
<keyword evidence="7" id="KW-0813">Transport</keyword>
<gene>
    <name evidence="8" type="ORF">C4D60_Mb10t28930</name>
</gene>
<accession>A0A4S8J0N2</accession>
<comment type="caution">
    <text evidence="8">The sequence shown here is derived from an EMBL/GenBank/DDBJ whole genome shotgun (WGS) entry which is preliminary data.</text>
</comment>
<dbReference type="EMBL" id="PYDT01000008">
    <property type="protein sequence ID" value="THU54795.1"/>
    <property type="molecule type" value="Genomic_DNA"/>
</dbReference>